<sequence>MNAKPKREPLKGAKSNPQTTQSPVPLSCWTSAAIGITTYIFEESEEALRQSGLVPDWLGYPADPGHGVAVPAHPDFPNYLKLLRLKSGQLRLIIDVRAVLKADGQFQRFLGGLTADANLSLVKRESA</sequence>
<dbReference type="RefSeq" id="WP_074745860.1">
    <property type="nucleotide sequence ID" value="NZ_FOCT01000005.1"/>
</dbReference>
<reference evidence="2 3" key="1">
    <citation type="submission" date="2016-10" db="EMBL/GenBank/DDBJ databases">
        <authorList>
            <person name="de Groot N.N."/>
        </authorList>
    </citation>
    <scope>NUCLEOTIDE SEQUENCE [LARGE SCALE GENOMIC DNA]</scope>
    <source>
        <strain evidence="2 3">Nl18</strain>
    </source>
</reference>
<dbReference type="EMBL" id="FOCT01000005">
    <property type="protein sequence ID" value="SEN56758.1"/>
    <property type="molecule type" value="Genomic_DNA"/>
</dbReference>
<feature type="region of interest" description="Disordered" evidence="1">
    <location>
        <begin position="1"/>
        <end position="25"/>
    </location>
</feature>
<accession>A0A1H8HMA2</accession>
<feature type="compositionally biased region" description="Basic and acidic residues" evidence="1">
    <location>
        <begin position="1"/>
        <end position="11"/>
    </location>
</feature>
<organism evidence="2 3">
    <name type="scientific">Nitrosospira multiformis</name>
    <dbReference type="NCBI Taxonomy" id="1231"/>
    <lineage>
        <taxon>Bacteria</taxon>
        <taxon>Pseudomonadati</taxon>
        <taxon>Pseudomonadota</taxon>
        <taxon>Betaproteobacteria</taxon>
        <taxon>Nitrosomonadales</taxon>
        <taxon>Nitrosomonadaceae</taxon>
        <taxon>Nitrosospira</taxon>
    </lineage>
</organism>
<dbReference type="Proteomes" id="UP000183898">
    <property type="component" value="Unassembled WGS sequence"/>
</dbReference>
<evidence type="ECO:0000256" key="1">
    <source>
        <dbReference type="SAM" id="MobiDB-lite"/>
    </source>
</evidence>
<gene>
    <name evidence="2" type="ORF">SAMN05216404_105160</name>
</gene>
<evidence type="ECO:0000313" key="3">
    <source>
        <dbReference type="Proteomes" id="UP000183898"/>
    </source>
</evidence>
<feature type="compositionally biased region" description="Polar residues" evidence="1">
    <location>
        <begin position="15"/>
        <end position="25"/>
    </location>
</feature>
<proteinExistence type="predicted"/>
<evidence type="ECO:0000313" key="2">
    <source>
        <dbReference type="EMBL" id="SEN56758.1"/>
    </source>
</evidence>
<dbReference type="AlphaFoldDB" id="A0A1H8HMA2"/>
<name>A0A1H8HMA2_9PROT</name>
<protein>
    <submittedName>
        <fullName evidence="2">Uncharacterized protein</fullName>
    </submittedName>
</protein>